<evidence type="ECO:0000256" key="1">
    <source>
        <dbReference type="SAM" id="MobiDB-lite"/>
    </source>
</evidence>
<keyword evidence="4" id="KW-1185">Reference proteome</keyword>
<dbReference type="RefSeq" id="WP_136599494.1">
    <property type="nucleotide sequence ID" value="NZ_STGV01000005.1"/>
</dbReference>
<dbReference type="AlphaFoldDB" id="A0A4S8P1G7"/>
<keyword evidence="2" id="KW-0472">Membrane</keyword>
<keyword evidence="2" id="KW-1133">Transmembrane helix</keyword>
<reference evidence="3 4" key="1">
    <citation type="submission" date="2019-04" db="EMBL/GenBank/DDBJ databases">
        <title>Genome sequence of strain shin9-1.</title>
        <authorList>
            <person name="Gao J."/>
            <person name="Sun J."/>
        </authorList>
    </citation>
    <scope>NUCLEOTIDE SEQUENCE [LARGE SCALE GENOMIC DNA]</scope>
    <source>
        <strain evidence="4">shin9-1</strain>
    </source>
</reference>
<proteinExistence type="predicted"/>
<feature type="compositionally biased region" description="Basic residues" evidence="1">
    <location>
        <begin position="1"/>
        <end position="10"/>
    </location>
</feature>
<name>A0A4S8P1G7_9HYPH</name>
<keyword evidence="2" id="KW-0812">Transmembrane</keyword>
<feature type="transmembrane region" description="Helical" evidence="2">
    <location>
        <begin position="78"/>
        <end position="98"/>
    </location>
</feature>
<evidence type="ECO:0000313" key="4">
    <source>
        <dbReference type="Proteomes" id="UP000308828"/>
    </source>
</evidence>
<gene>
    <name evidence="3" type="ORF">FAA97_15640</name>
</gene>
<comment type="caution">
    <text evidence="3">The sequence shown here is derived from an EMBL/GenBank/DDBJ whole genome shotgun (WGS) entry which is preliminary data.</text>
</comment>
<feature type="region of interest" description="Disordered" evidence="1">
    <location>
        <begin position="1"/>
        <end position="24"/>
    </location>
</feature>
<accession>A0A4S8P1G7</accession>
<protein>
    <submittedName>
        <fullName evidence="3">Uncharacterized protein</fullName>
    </submittedName>
</protein>
<evidence type="ECO:0000256" key="2">
    <source>
        <dbReference type="SAM" id="Phobius"/>
    </source>
</evidence>
<evidence type="ECO:0000313" key="3">
    <source>
        <dbReference type="EMBL" id="THV21444.1"/>
    </source>
</evidence>
<sequence>MANQTPKRRVPSPDALKDSDGNGTFDAMEQRVNALEDDMKRLLQDTAEIKGMLRAAPTAIEFGELKGRVNSLPTMSKAAAMLSIATAVIVILNNWTAVRSWLIG</sequence>
<organism evidence="3 4">
    <name type="scientific">Peteryoungia ipomoeae</name>
    <dbReference type="NCBI Taxonomy" id="1210932"/>
    <lineage>
        <taxon>Bacteria</taxon>
        <taxon>Pseudomonadati</taxon>
        <taxon>Pseudomonadota</taxon>
        <taxon>Alphaproteobacteria</taxon>
        <taxon>Hyphomicrobiales</taxon>
        <taxon>Rhizobiaceae</taxon>
        <taxon>Peteryoungia</taxon>
    </lineage>
</organism>
<dbReference type="OrthoDB" id="8368272at2"/>
<dbReference type="Proteomes" id="UP000308828">
    <property type="component" value="Unassembled WGS sequence"/>
</dbReference>
<dbReference type="EMBL" id="STGV01000005">
    <property type="protein sequence ID" value="THV21444.1"/>
    <property type="molecule type" value="Genomic_DNA"/>
</dbReference>